<evidence type="ECO:0000313" key="1">
    <source>
        <dbReference type="EMBL" id="GAG52211.1"/>
    </source>
</evidence>
<dbReference type="Pfam" id="PF03692">
    <property type="entry name" value="CxxCxxCC"/>
    <property type="match status" value="1"/>
</dbReference>
<dbReference type="EMBL" id="BARS01053537">
    <property type="protein sequence ID" value="GAG52211.1"/>
    <property type="molecule type" value="Genomic_DNA"/>
</dbReference>
<comment type="caution">
    <text evidence="1">The sequence shown here is derived from an EMBL/GenBank/DDBJ whole genome shotgun (WGS) entry which is preliminary data.</text>
</comment>
<name>X0ZVU1_9ZZZZ</name>
<gene>
    <name evidence="1" type="ORF">S01H1_79422</name>
</gene>
<protein>
    <recommendedName>
        <fullName evidence="2">YkgJ family cysteine cluster protein</fullName>
    </recommendedName>
</protein>
<dbReference type="AlphaFoldDB" id="X0ZVU1"/>
<reference evidence="1" key="1">
    <citation type="journal article" date="2014" name="Front. Microbiol.">
        <title>High frequency of phylogenetically diverse reductive dehalogenase-homologous genes in deep subseafloor sedimentary metagenomes.</title>
        <authorList>
            <person name="Kawai M."/>
            <person name="Futagami T."/>
            <person name="Toyoda A."/>
            <person name="Takaki Y."/>
            <person name="Nishi S."/>
            <person name="Hori S."/>
            <person name="Arai W."/>
            <person name="Tsubouchi T."/>
            <person name="Morono Y."/>
            <person name="Uchiyama I."/>
            <person name="Ito T."/>
            <person name="Fujiyama A."/>
            <person name="Inagaki F."/>
            <person name="Takami H."/>
        </authorList>
    </citation>
    <scope>NUCLEOTIDE SEQUENCE</scope>
    <source>
        <strain evidence="1">Expedition CK06-06</strain>
    </source>
</reference>
<feature type="non-terminal residue" evidence="1">
    <location>
        <position position="131"/>
    </location>
</feature>
<evidence type="ECO:0008006" key="2">
    <source>
        <dbReference type="Google" id="ProtNLM"/>
    </source>
</evidence>
<proteinExistence type="predicted"/>
<sequence>MERKYGERRIVTRDDIKFKCINCSSSCCVKTNIDIGNKDILNLVLRLKRGIHSIIDVFEDDNEIIGHLKRKLVVLNEKEIVPACAFLKIEKDGKNLCGIFPHWPTICSLYPYGTRLIVESDEKEEGFNCEG</sequence>
<accession>X0ZVU1</accession>
<organism evidence="1">
    <name type="scientific">marine sediment metagenome</name>
    <dbReference type="NCBI Taxonomy" id="412755"/>
    <lineage>
        <taxon>unclassified sequences</taxon>
        <taxon>metagenomes</taxon>
        <taxon>ecological metagenomes</taxon>
    </lineage>
</organism>
<dbReference type="InterPro" id="IPR005358">
    <property type="entry name" value="Puta_zinc/iron-chelating_dom"/>
</dbReference>